<proteinExistence type="predicted"/>
<evidence type="ECO:0000256" key="1">
    <source>
        <dbReference type="ARBA" id="ARBA00022737"/>
    </source>
</evidence>
<dbReference type="InterPro" id="IPR051165">
    <property type="entry name" value="Multifunctional_ANK_Repeat"/>
</dbReference>
<keyword evidence="1" id="KW-0677">Repeat</keyword>
<dbReference type="Pfam" id="PF12796">
    <property type="entry name" value="Ank_2"/>
    <property type="match status" value="3"/>
</dbReference>
<feature type="region of interest" description="Disordered" evidence="4">
    <location>
        <begin position="1362"/>
        <end position="1415"/>
    </location>
</feature>
<feature type="compositionally biased region" description="Acidic residues" evidence="4">
    <location>
        <begin position="1367"/>
        <end position="1379"/>
    </location>
</feature>
<evidence type="ECO:0000256" key="4">
    <source>
        <dbReference type="SAM" id="MobiDB-lite"/>
    </source>
</evidence>
<dbReference type="Gene3D" id="1.10.510.10">
    <property type="entry name" value="Transferase(Phosphotransferase) domain 1"/>
    <property type="match status" value="1"/>
</dbReference>
<feature type="region of interest" description="Disordered" evidence="4">
    <location>
        <begin position="22"/>
        <end position="43"/>
    </location>
</feature>
<dbReference type="GO" id="GO:0005524">
    <property type="term" value="F:ATP binding"/>
    <property type="evidence" value="ECO:0007669"/>
    <property type="project" value="InterPro"/>
</dbReference>
<dbReference type="EMBL" id="MU853340">
    <property type="protein sequence ID" value="KAK4112957.1"/>
    <property type="molecule type" value="Genomic_DNA"/>
</dbReference>
<feature type="repeat" description="ANK" evidence="3">
    <location>
        <begin position="982"/>
        <end position="1008"/>
    </location>
</feature>
<dbReference type="SUPFAM" id="SSF56112">
    <property type="entry name" value="Protein kinase-like (PK-like)"/>
    <property type="match status" value="1"/>
</dbReference>
<dbReference type="GO" id="GO:0004672">
    <property type="term" value="F:protein kinase activity"/>
    <property type="evidence" value="ECO:0007669"/>
    <property type="project" value="InterPro"/>
</dbReference>
<dbReference type="SUPFAM" id="SSF48403">
    <property type="entry name" value="Ankyrin repeat"/>
    <property type="match status" value="2"/>
</dbReference>
<feature type="repeat" description="ANK" evidence="3">
    <location>
        <begin position="643"/>
        <end position="675"/>
    </location>
</feature>
<dbReference type="InterPro" id="IPR000719">
    <property type="entry name" value="Prot_kinase_dom"/>
</dbReference>
<dbReference type="PROSITE" id="PS50011">
    <property type="entry name" value="PROTEIN_KINASE_DOM"/>
    <property type="match status" value="1"/>
</dbReference>
<reference evidence="6" key="2">
    <citation type="submission" date="2023-05" db="EMBL/GenBank/DDBJ databases">
        <authorList>
            <consortium name="Lawrence Berkeley National Laboratory"/>
            <person name="Steindorff A."/>
            <person name="Hensen N."/>
            <person name="Bonometti L."/>
            <person name="Westerberg I."/>
            <person name="Brannstrom I.O."/>
            <person name="Guillou S."/>
            <person name="Cros-Aarteil S."/>
            <person name="Calhoun S."/>
            <person name="Haridas S."/>
            <person name="Kuo A."/>
            <person name="Mondo S."/>
            <person name="Pangilinan J."/>
            <person name="Riley R."/>
            <person name="Labutti K."/>
            <person name="Andreopoulos B."/>
            <person name="Lipzen A."/>
            <person name="Chen C."/>
            <person name="Yanf M."/>
            <person name="Daum C."/>
            <person name="Ng V."/>
            <person name="Clum A."/>
            <person name="Ohm R."/>
            <person name="Martin F."/>
            <person name="Silar P."/>
            <person name="Natvig D."/>
            <person name="Lalanne C."/>
            <person name="Gautier V."/>
            <person name="Ament-Velasquez S.L."/>
            <person name="Kruys A."/>
            <person name="Hutchinson M.I."/>
            <person name="Powell A.J."/>
            <person name="Barry K."/>
            <person name="Miller A.N."/>
            <person name="Grigoriev I.V."/>
            <person name="Debuchy R."/>
            <person name="Gladieux P."/>
            <person name="Thoren M.H."/>
            <person name="Johannesson H."/>
        </authorList>
    </citation>
    <scope>NUCLEOTIDE SEQUENCE</scope>
    <source>
        <strain evidence="6">CBS 508.74</strain>
    </source>
</reference>
<dbReference type="SMART" id="SM00220">
    <property type="entry name" value="S_TKc"/>
    <property type="match status" value="1"/>
</dbReference>
<protein>
    <submittedName>
        <fullName evidence="6">Ankyrin</fullName>
    </submittedName>
</protein>
<name>A0AAN6YSZ7_9PEZI</name>
<comment type="caution">
    <text evidence="6">The sequence shown here is derived from an EMBL/GenBank/DDBJ whole genome shotgun (WGS) entry which is preliminary data.</text>
</comment>
<organism evidence="6 7">
    <name type="scientific">Canariomyces notabilis</name>
    <dbReference type="NCBI Taxonomy" id="2074819"/>
    <lineage>
        <taxon>Eukaryota</taxon>
        <taxon>Fungi</taxon>
        <taxon>Dikarya</taxon>
        <taxon>Ascomycota</taxon>
        <taxon>Pezizomycotina</taxon>
        <taxon>Sordariomycetes</taxon>
        <taxon>Sordariomycetidae</taxon>
        <taxon>Sordariales</taxon>
        <taxon>Chaetomiaceae</taxon>
        <taxon>Canariomyces</taxon>
    </lineage>
</organism>
<evidence type="ECO:0000313" key="7">
    <source>
        <dbReference type="Proteomes" id="UP001302812"/>
    </source>
</evidence>
<accession>A0AAN6YSZ7</accession>
<dbReference type="Pfam" id="PF00069">
    <property type="entry name" value="Pkinase"/>
    <property type="match status" value="1"/>
</dbReference>
<dbReference type="PANTHER" id="PTHR24123">
    <property type="entry name" value="ANKYRIN REPEAT-CONTAINING"/>
    <property type="match status" value="1"/>
</dbReference>
<dbReference type="PRINTS" id="PR01415">
    <property type="entry name" value="ANKYRIN"/>
</dbReference>
<dbReference type="InterPro" id="IPR036770">
    <property type="entry name" value="Ankyrin_rpt-contain_sf"/>
</dbReference>
<dbReference type="PANTHER" id="PTHR24123:SF33">
    <property type="entry name" value="PROTEIN HOS4"/>
    <property type="match status" value="1"/>
</dbReference>
<dbReference type="Gene3D" id="1.25.40.10">
    <property type="entry name" value="Tetratricopeptide repeat domain"/>
    <property type="match status" value="1"/>
</dbReference>
<evidence type="ECO:0000259" key="5">
    <source>
        <dbReference type="PROSITE" id="PS50011"/>
    </source>
</evidence>
<keyword evidence="2 3" id="KW-0040">ANK repeat</keyword>
<evidence type="ECO:0000256" key="2">
    <source>
        <dbReference type="ARBA" id="ARBA00023043"/>
    </source>
</evidence>
<dbReference type="PROSITE" id="PS00108">
    <property type="entry name" value="PROTEIN_KINASE_ST"/>
    <property type="match status" value="1"/>
</dbReference>
<sequence>MASFTKDQEEYASYTCDNAGDQINQDVKSPILPSENSKHGRRETAPGHTILSALPSTASENLPITYQLMLLINQAKFNGGIVSTGFGMQDFAAHGSRQVARGGYFQTREFDGLGVAKYPIFATASTELSAKSYKAVANELRVLSHPPLMKHQNIVNIMTIGWTRLDPVAPTWMPMIFLEPADLGTLTKYLSDNRPGVDSKLDIARDVGAGLQALHACGIMHGDLKMDNVLMFKGENGKVRAKLCDFGCSYIMKSRENEDESAEVEITTGTKPWNSPELNRKVPVSLLRNVDAYSFGLLVWSVFLNGRNPFEGMDEDDIDHRKAQDLIISDASLSLEDQYNKNTILQGKLSSHDRTHLYMRVAMPKRCFRYTLAWAVQDRDLDTAINSLSFENLYGMVGSKDDMILETSRVTFGTTGIEFLRLFDIPWTAKVMFLRSLEQIAADESNSDDTRAGAYLQLCYAHLDSFGTSTDFEKGIRCLKAAAGLGSTTAASILHPLILATGHTIDPEIEKSLKEWLVKAVAAGSLLARRELQMLDEDPATLRKAEEERRLWMGAKTPTANGFADAEHVDKMFLPINLPVLQVLLGAGQESVLEPLGGRQLRFMSLSKNTYLHAGAALGVDHDHFRSAISVVDDETVNAQDQAGNTALHLAIQFGNVKIAQILLEMGASASLTNKRGETPWHWLISLGDEDVRLLTLLMRDDAEGLESFAAGRNTLDNQYAVEHGGTPLHWAVQMNRHTMAVELLDCGADPLLEYRGLSPIDLAIDRNAPELLELLLQSAAESGRDVLPMRTLTDLTNTHNPIDKNESSVDSLLLQATLIRPMHERLLYGGSAWLAGQTSTLKILHEHGHLPSWDEENNQARLGAFRVLSFSSTTGPEMMDAMIEVAGIFPSSPESDVKDDSGSTDEAALKFWKTALQNIVKTSTPTMLHYTIQKVREYSSTSRLDDADALLYQYCASLTADVSVVETLLKDCSSVDCATEDGRTPLMNAVRNRNFEIATYLLERGADPGRWWVNNDDDKERLHVYILYEYVVNNTDVDVVPLKYLLEPTHPFPDKMPPFLIGPDSKDTVLHQACKDGNPVIVDYLLSKFCSEDHINHHGEGGFTALHHAVFNGHADLVAKLCEAGADVNVRSGVSNMMNRLRTRPLDLCFWRATQSVEFLARKFGLERTKEDIYLGRLRIADLLQRRYGARRADRFLAHRSVAMSLAVGAAEKGLIRLLAEALRIVGKEMVSTGYRHVDFPILLTNLLWLAATKGHVSATRLLLGLGADPNQRSPKGVSLLHMVAGLGLAEVVYVLVKKGGADINAEDPAGESVASYSMRSNDVATVRMAKSLGGYFTMPRASMARALGFEPPFSVKFTVKVGGEPSDDELGDSDEEEKTSGGAEGDEDDDGDESDSGPDDGPRPEEHGVSTQG</sequence>
<dbReference type="PROSITE" id="PS50297">
    <property type="entry name" value="ANK_REP_REGION"/>
    <property type="match status" value="4"/>
</dbReference>
<dbReference type="RefSeq" id="XP_064670527.1">
    <property type="nucleotide sequence ID" value="XM_064817651.1"/>
</dbReference>
<dbReference type="PROSITE" id="PS50088">
    <property type="entry name" value="ANK_REPEAT"/>
    <property type="match status" value="4"/>
</dbReference>
<evidence type="ECO:0000313" key="6">
    <source>
        <dbReference type="EMBL" id="KAK4112957.1"/>
    </source>
</evidence>
<dbReference type="InterPro" id="IPR011009">
    <property type="entry name" value="Kinase-like_dom_sf"/>
</dbReference>
<reference evidence="6" key="1">
    <citation type="journal article" date="2023" name="Mol. Phylogenet. Evol.">
        <title>Genome-scale phylogeny and comparative genomics of the fungal order Sordariales.</title>
        <authorList>
            <person name="Hensen N."/>
            <person name="Bonometti L."/>
            <person name="Westerberg I."/>
            <person name="Brannstrom I.O."/>
            <person name="Guillou S."/>
            <person name="Cros-Aarteil S."/>
            <person name="Calhoun S."/>
            <person name="Haridas S."/>
            <person name="Kuo A."/>
            <person name="Mondo S."/>
            <person name="Pangilinan J."/>
            <person name="Riley R."/>
            <person name="LaButti K."/>
            <person name="Andreopoulos B."/>
            <person name="Lipzen A."/>
            <person name="Chen C."/>
            <person name="Yan M."/>
            <person name="Daum C."/>
            <person name="Ng V."/>
            <person name="Clum A."/>
            <person name="Steindorff A."/>
            <person name="Ohm R.A."/>
            <person name="Martin F."/>
            <person name="Silar P."/>
            <person name="Natvig D.O."/>
            <person name="Lalanne C."/>
            <person name="Gautier V."/>
            <person name="Ament-Velasquez S.L."/>
            <person name="Kruys A."/>
            <person name="Hutchinson M.I."/>
            <person name="Powell A.J."/>
            <person name="Barry K."/>
            <person name="Miller A.N."/>
            <person name="Grigoriev I.V."/>
            <person name="Debuchy R."/>
            <person name="Gladieux P."/>
            <person name="Hiltunen Thoren M."/>
            <person name="Johannesson H."/>
        </authorList>
    </citation>
    <scope>NUCLEOTIDE SEQUENCE</scope>
    <source>
        <strain evidence="6">CBS 508.74</strain>
    </source>
</reference>
<dbReference type="InterPro" id="IPR008271">
    <property type="entry name" value="Ser/Thr_kinase_AS"/>
</dbReference>
<gene>
    <name evidence="6" type="ORF">N656DRAFT_797512</name>
</gene>
<feature type="compositionally biased region" description="Basic and acidic residues" evidence="4">
    <location>
        <begin position="1402"/>
        <end position="1415"/>
    </location>
</feature>
<feature type="repeat" description="ANK" evidence="3">
    <location>
        <begin position="1102"/>
        <end position="1134"/>
    </location>
</feature>
<feature type="repeat" description="ANK" evidence="3">
    <location>
        <begin position="724"/>
        <end position="756"/>
    </location>
</feature>
<dbReference type="SMART" id="SM00248">
    <property type="entry name" value="ANK"/>
    <property type="match status" value="10"/>
</dbReference>
<feature type="domain" description="Protein kinase" evidence="5">
    <location>
        <begin position="86"/>
        <end position="359"/>
    </location>
</feature>
<dbReference type="Gene3D" id="1.25.40.20">
    <property type="entry name" value="Ankyrin repeat-containing domain"/>
    <property type="match status" value="4"/>
</dbReference>
<dbReference type="InterPro" id="IPR011990">
    <property type="entry name" value="TPR-like_helical_dom_sf"/>
</dbReference>
<evidence type="ECO:0000256" key="3">
    <source>
        <dbReference type="PROSITE-ProRule" id="PRU00023"/>
    </source>
</evidence>
<dbReference type="GeneID" id="89941776"/>
<dbReference type="Pfam" id="PF00023">
    <property type="entry name" value="Ank"/>
    <property type="match status" value="2"/>
</dbReference>
<keyword evidence="7" id="KW-1185">Reference proteome</keyword>
<feature type="compositionally biased region" description="Acidic residues" evidence="4">
    <location>
        <begin position="1386"/>
        <end position="1400"/>
    </location>
</feature>
<dbReference type="Proteomes" id="UP001302812">
    <property type="component" value="Unassembled WGS sequence"/>
</dbReference>
<dbReference type="InterPro" id="IPR002110">
    <property type="entry name" value="Ankyrin_rpt"/>
</dbReference>